<keyword evidence="9" id="KW-1185">Reference proteome</keyword>
<dbReference type="EMBL" id="JACIDS010000005">
    <property type="protein sequence ID" value="MBB3933258.1"/>
    <property type="molecule type" value="Genomic_DNA"/>
</dbReference>
<dbReference type="GO" id="GO:0016020">
    <property type="term" value="C:membrane"/>
    <property type="evidence" value="ECO:0007669"/>
    <property type="project" value="UniProtKB-SubCell"/>
</dbReference>
<evidence type="ECO:0000256" key="2">
    <source>
        <dbReference type="ARBA" id="ARBA00022692"/>
    </source>
</evidence>
<gene>
    <name evidence="8" type="ORF">GGR25_004322</name>
</gene>
<reference evidence="8 9" key="1">
    <citation type="submission" date="2020-08" db="EMBL/GenBank/DDBJ databases">
        <title>Genomic Encyclopedia of Type Strains, Phase IV (KMG-IV): sequencing the most valuable type-strain genomes for metagenomic binning, comparative biology and taxonomic classification.</title>
        <authorList>
            <person name="Goeker M."/>
        </authorList>
    </citation>
    <scope>NUCLEOTIDE SEQUENCE [LARGE SCALE GENOMIC DNA]</scope>
    <source>
        <strain evidence="8 9">DSM 25966</strain>
    </source>
</reference>
<dbReference type="SUPFAM" id="SSF52091">
    <property type="entry name" value="SpoIIaa-like"/>
    <property type="match status" value="1"/>
</dbReference>
<dbReference type="CDD" id="cd07042">
    <property type="entry name" value="STAS_SulP_like_sulfate_transporter"/>
    <property type="match status" value="1"/>
</dbReference>
<feature type="transmembrane region" description="Helical" evidence="6">
    <location>
        <begin position="367"/>
        <end position="385"/>
    </location>
</feature>
<name>A0A840AVR6_9HYPH</name>
<dbReference type="PROSITE" id="PS01130">
    <property type="entry name" value="SLC26A"/>
    <property type="match status" value="1"/>
</dbReference>
<dbReference type="Gene3D" id="3.30.750.24">
    <property type="entry name" value="STAS domain"/>
    <property type="match status" value="1"/>
</dbReference>
<feature type="domain" description="STAS" evidence="7">
    <location>
        <begin position="457"/>
        <end position="570"/>
    </location>
</feature>
<evidence type="ECO:0000256" key="5">
    <source>
        <dbReference type="SAM" id="MobiDB-lite"/>
    </source>
</evidence>
<dbReference type="InterPro" id="IPR036513">
    <property type="entry name" value="STAS_dom_sf"/>
</dbReference>
<comment type="caution">
    <text evidence="8">The sequence shown here is derived from an EMBL/GenBank/DDBJ whole genome shotgun (WGS) entry which is preliminary data.</text>
</comment>
<evidence type="ECO:0000256" key="3">
    <source>
        <dbReference type="ARBA" id="ARBA00022989"/>
    </source>
</evidence>
<evidence type="ECO:0000259" key="7">
    <source>
        <dbReference type="PROSITE" id="PS50801"/>
    </source>
</evidence>
<keyword evidence="4 6" id="KW-0472">Membrane</keyword>
<dbReference type="InterPro" id="IPR018045">
    <property type="entry name" value="S04_transporter_CS"/>
</dbReference>
<evidence type="ECO:0000256" key="1">
    <source>
        <dbReference type="ARBA" id="ARBA00004141"/>
    </source>
</evidence>
<dbReference type="InterPro" id="IPR001902">
    <property type="entry name" value="SLC26A/SulP_fam"/>
</dbReference>
<proteinExistence type="predicted"/>
<feature type="compositionally biased region" description="Basic and acidic residues" evidence="5">
    <location>
        <begin position="566"/>
        <end position="608"/>
    </location>
</feature>
<dbReference type="GO" id="GO:0008271">
    <property type="term" value="F:secondary active sulfate transmembrane transporter activity"/>
    <property type="evidence" value="ECO:0007669"/>
    <property type="project" value="InterPro"/>
</dbReference>
<protein>
    <submittedName>
        <fullName evidence="8">High affinity sulfate transporter 1</fullName>
    </submittedName>
</protein>
<dbReference type="NCBIfam" id="TIGR00815">
    <property type="entry name" value="sulP"/>
    <property type="match status" value="1"/>
</dbReference>
<evidence type="ECO:0000313" key="8">
    <source>
        <dbReference type="EMBL" id="MBB3933258.1"/>
    </source>
</evidence>
<feature type="transmembrane region" description="Helical" evidence="6">
    <location>
        <begin position="71"/>
        <end position="86"/>
    </location>
</feature>
<feature type="transmembrane region" description="Helical" evidence="6">
    <location>
        <begin position="226"/>
        <end position="247"/>
    </location>
</feature>
<feature type="transmembrane region" description="Helical" evidence="6">
    <location>
        <begin position="267"/>
        <end position="289"/>
    </location>
</feature>
<accession>A0A840AVR6</accession>
<feature type="transmembrane region" description="Helical" evidence="6">
    <location>
        <begin position="154"/>
        <end position="179"/>
    </location>
</feature>
<dbReference type="Proteomes" id="UP000553963">
    <property type="component" value="Unassembled WGS sequence"/>
</dbReference>
<organism evidence="8 9">
    <name type="scientific">Kaistia hirudinis</name>
    <dbReference type="NCBI Taxonomy" id="1293440"/>
    <lineage>
        <taxon>Bacteria</taxon>
        <taxon>Pseudomonadati</taxon>
        <taxon>Pseudomonadota</taxon>
        <taxon>Alphaproteobacteria</taxon>
        <taxon>Hyphomicrobiales</taxon>
        <taxon>Kaistiaceae</taxon>
        <taxon>Kaistia</taxon>
    </lineage>
</organism>
<sequence>MSAASGTVRRGLPGPGVPATSLDRIAPGLAALMRYDRANIGADVRAGLAVAAVAIPVGISYAELAGFRPEYGLYASFFPLIVYALLGSSPQLIVGPDAATCAVIAASIAPLAAGDTVLYAHLAGMLTLIAGLICVLASFLRLGALADFLSKPILVGLLNGIAITIVLGQAAKLLGFPVASHGLLPVVFEVAGRLGETNPATLALGIAALLVVGFGPRLAPAMPAGIVAMVLAAAAVAAFGLERMGVATLGAVPGGLPLPSFPAVDPAYLPSLITDAASVALVSYASLIFSCRSFASRNSYEVDADQEFAALGAANIVSGLTQGFAVSGADSRTAVGDANGGRTHATGLVAAAVVGFVILFLTGPLRFVPTAALGAVLVFAGLSLFDAKSLRLIFRADRVEGAISVLAMLGVVGLGVTRGVLLAVILALLRFVQLTSRPRVEVLGTVEGLPGFHSLSRHKSARPLPGLVVVRFNGPLVFFNTGHFRKAVLAAVDARGAGVARVVLDLIPITKVDVSGILALQELRDVLASRGILLEGAGRRTEWLRWAEKHGFGDEAPMIYPTLRRAVREEPASTDAMEERKDGEDRPAEEEAPRPATDRTRPRGGEMP</sequence>
<keyword evidence="2 6" id="KW-0812">Transmembrane</keyword>
<keyword evidence="3 6" id="KW-1133">Transmembrane helix</keyword>
<dbReference type="PROSITE" id="PS50801">
    <property type="entry name" value="STAS"/>
    <property type="match status" value="1"/>
</dbReference>
<feature type="transmembrane region" description="Helical" evidence="6">
    <location>
        <begin position="345"/>
        <end position="361"/>
    </location>
</feature>
<dbReference type="RefSeq" id="WP_183400893.1">
    <property type="nucleotide sequence ID" value="NZ_JACIDS010000005.1"/>
</dbReference>
<comment type="subcellular location">
    <subcellularLocation>
        <location evidence="1">Membrane</location>
        <topology evidence="1">Multi-pass membrane protein</topology>
    </subcellularLocation>
</comment>
<feature type="transmembrane region" description="Helical" evidence="6">
    <location>
        <begin position="119"/>
        <end position="142"/>
    </location>
</feature>
<dbReference type="InterPro" id="IPR002645">
    <property type="entry name" value="STAS_dom"/>
</dbReference>
<feature type="transmembrane region" description="Helical" evidence="6">
    <location>
        <begin position="93"/>
        <end position="113"/>
    </location>
</feature>
<feature type="transmembrane region" description="Helical" evidence="6">
    <location>
        <begin position="405"/>
        <end position="429"/>
    </location>
</feature>
<dbReference type="PANTHER" id="PTHR11814">
    <property type="entry name" value="SULFATE TRANSPORTER"/>
    <property type="match status" value="1"/>
</dbReference>
<feature type="transmembrane region" description="Helical" evidence="6">
    <location>
        <begin position="42"/>
        <end position="59"/>
    </location>
</feature>
<dbReference type="Pfam" id="PF01740">
    <property type="entry name" value="STAS"/>
    <property type="match status" value="1"/>
</dbReference>
<evidence type="ECO:0000256" key="4">
    <source>
        <dbReference type="ARBA" id="ARBA00023136"/>
    </source>
</evidence>
<dbReference type="AlphaFoldDB" id="A0A840AVR6"/>
<dbReference type="InterPro" id="IPR011547">
    <property type="entry name" value="SLC26A/SulP_dom"/>
</dbReference>
<feature type="transmembrane region" description="Helical" evidence="6">
    <location>
        <begin position="199"/>
        <end position="219"/>
    </location>
</feature>
<evidence type="ECO:0000313" key="9">
    <source>
        <dbReference type="Proteomes" id="UP000553963"/>
    </source>
</evidence>
<dbReference type="Pfam" id="PF00916">
    <property type="entry name" value="Sulfate_transp"/>
    <property type="match status" value="1"/>
</dbReference>
<feature type="region of interest" description="Disordered" evidence="5">
    <location>
        <begin position="565"/>
        <end position="608"/>
    </location>
</feature>
<evidence type="ECO:0000256" key="6">
    <source>
        <dbReference type="SAM" id="Phobius"/>
    </source>
</evidence>